<evidence type="ECO:0000313" key="2">
    <source>
        <dbReference type="Proteomes" id="UP000727962"/>
    </source>
</evidence>
<reference evidence="1" key="1">
    <citation type="submission" date="2020-07" db="EMBL/GenBank/DDBJ databases">
        <title>Huge and variable diversity of episymbiotic CPR bacteria and DPANN archaea in groundwater ecosystems.</title>
        <authorList>
            <person name="He C.Y."/>
            <person name="Keren R."/>
            <person name="Whittaker M."/>
            <person name="Farag I.F."/>
            <person name="Doudna J."/>
            <person name="Cate J.H.D."/>
            <person name="Banfield J.F."/>
        </authorList>
    </citation>
    <scope>NUCLEOTIDE SEQUENCE</scope>
    <source>
        <strain evidence="1">NC_groundwater_17_Pr7_B-0.1um_64_12</strain>
    </source>
</reference>
<dbReference type="EMBL" id="JACOSL010000031">
    <property type="protein sequence ID" value="MBI1756444.1"/>
    <property type="molecule type" value="Genomic_DNA"/>
</dbReference>
<evidence type="ECO:0000313" key="1">
    <source>
        <dbReference type="EMBL" id="MBI1756444.1"/>
    </source>
</evidence>
<gene>
    <name evidence="1" type="ORF">HYR64_04975</name>
</gene>
<protein>
    <submittedName>
        <fullName evidence="1">Uncharacterized protein</fullName>
    </submittedName>
</protein>
<dbReference type="AlphaFoldDB" id="A0A931LUJ6"/>
<sequence length="60" mass="6278">MPATDGEPLVCPGCGKPLREERSHYRCESCGIVEACCEAQSEGPEAAAEAATLSLRTAQP</sequence>
<name>A0A931LUJ6_FIMGI</name>
<accession>A0A931LUJ6</accession>
<dbReference type="Proteomes" id="UP000727962">
    <property type="component" value="Unassembled WGS sequence"/>
</dbReference>
<proteinExistence type="predicted"/>
<organism evidence="1 2">
    <name type="scientific">Fimbriimonas ginsengisoli</name>
    <dbReference type="NCBI Taxonomy" id="1005039"/>
    <lineage>
        <taxon>Bacteria</taxon>
        <taxon>Bacillati</taxon>
        <taxon>Armatimonadota</taxon>
        <taxon>Fimbriimonadia</taxon>
        <taxon>Fimbriimonadales</taxon>
        <taxon>Fimbriimonadaceae</taxon>
        <taxon>Fimbriimonas</taxon>
    </lineage>
</organism>
<comment type="caution">
    <text evidence="1">The sequence shown here is derived from an EMBL/GenBank/DDBJ whole genome shotgun (WGS) entry which is preliminary data.</text>
</comment>